<comment type="caution">
    <text evidence="1">The sequence shown here is derived from an EMBL/GenBank/DDBJ whole genome shotgun (WGS) entry which is preliminary data.</text>
</comment>
<reference evidence="1 2" key="2">
    <citation type="journal article" date="2022" name="Mol. Ecol. Resour.">
        <title>The genomes of chicory, endive, great burdock and yacon provide insights into Asteraceae paleo-polyploidization history and plant inulin production.</title>
        <authorList>
            <person name="Fan W."/>
            <person name="Wang S."/>
            <person name="Wang H."/>
            <person name="Wang A."/>
            <person name="Jiang F."/>
            <person name="Liu H."/>
            <person name="Zhao H."/>
            <person name="Xu D."/>
            <person name="Zhang Y."/>
        </authorList>
    </citation>
    <scope>NUCLEOTIDE SEQUENCE [LARGE SCALE GENOMIC DNA]</scope>
    <source>
        <strain evidence="2">cv. Punajuju</strain>
        <tissue evidence="1">Leaves</tissue>
    </source>
</reference>
<sequence>MNYGTKYAKGLVAEVSEFLFGSGFAIAEGSLWTARRRAVVPSLHKKYLSVIVDRVFCKCSQRFVEKVKLYALNDTDVNMDPVIESVYTTLTEAEARSTDFLSYWKGAYNGARQLEVTINGIRERAGNASLEEVEKYSGLMLQPHKPIVGVNAFAHESGMHQVYKHFLKQPGSAKRKQPAKRNTR</sequence>
<proteinExistence type="predicted"/>
<gene>
    <name evidence="1" type="ORF">L2E82_48758</name>
</gene>
<accession>A0ACB8YYW4</accession>
<dbReference type="Proteomes" id="UP001055811">
    <property type="component" value="Linkage Group LG09"/>
</dbReference>
<dbReference type="EMBL" id="CM042017">
    <property type="protein sequence ID" value="KAI3690621.1"/>
    <property type="molecule type" value="Genomic_DNA"/>
</dbReference>
<organism evidence="1 2">
    <name type="scientific">Cichorium intybus</name>
    <name type="common">Chicory</name>
    <dbReference type="NCBI Taxonomy" id="13427"/>
    <lineage>
        <taxon>Eukaryota</taxon>
        <taxon>Viridiplantae</taxon>
        <taxon>Streptophyta</taxon>
        <taxon>Embryophyta</taxon>
        <taxon>Tracheophyta</taxon>
        <taxon>Spermatophyta</taxon>
        <taxon>Magnoliopsida</taxon>
        <taxon>eudicotyledons</taxon>
        <taxon>Gunneridae</taxon>
        <taxon>Pentapetalae</taxon>
        <taxon>asterids</taxon>
        <taxon>campanulids</taxon>
        <taxon>Asterales</taxon>
        <taxon>Asteraceae</taxon>
        <taxon>Cichorioideae</taxon>
        <taxon>Cichorieae</taxon>
        <taxon>Cichoriinae</taxon>
        <taxon>Cichorium</taxon>
    </lineage>
</organism>
<evidence type="ECO:0000313" key="1">
    <source>
        <dbReference type="EMBL" id="KAI3690621.1"/>
    </source>
</evidence>
<keyword evidence="2" id="KW-1185">Reference proteome</keyword>
<reference evidence="2" key="1">
    <citation type="journal article" date="2022" name="Mol. Ecol. Resour.">
        <title>The genomes of chicory, endive, great burdock and yacon provide insights into Asteraceae palaeo-polyploidization history and plant inulin production.</title>
        <authorList>
            <person name="Fan W."/>
            <person name="Wang S."/>
            <person name="Wang H."/>
            <person name="Wang A."/>
            <person name="Jiang F."/>
            <person name="Liu H."/>
            <person name="Zhao H."/>
            <person name="Xu D."/>
            <person name="Zhang Y."/>
        </authorList>
    </citation>
    <scope>NUCLEOTIDE SEQUENCE [LARGE SCALE GENOMIC DNA]</scope>
    <source>
        <strain evidence="2">cv. Punajuju</strain>
    </source>
</reference>
<protein>
    <submittedName>
        <fullName evidence="1">Uncharacterized protein</fullName>
    </submittedName>
</protein>
<evidence type="ECO:0000313" key="2">
    <source>
        <dbReference type="Proteomes" id="UP001055811"/>
    </source>
</evidence>
<name>A0ACB8YYW4_CICIN</name>